<proteinExistence type="predicted"/>
<dbReference type="AlphaFoldDB" id="A0AAX0WJX4"/>
<sequence length="79" mass="8866">MAFIGRSSADVLRADNTSPEPAFPAQTWLLTGDSFRKGPFSGTAFLSVFFFRRFFLFLLRRETAGFLLVKTKAAIIDDL</sequence>
<protein>
    <submittedName>
        <fullName evidence="1">Uncharacterized protein</fullName>
    </submittedName>
</protein>
<comment type="caution">
    <text evidence="1">The sequence shown here is derived from an EMBL/GenBank/DDBJ whole genome shotgun (WGS) entry which is preliminary data.</text>
</comment>
<dbReference type="EMBL" id="PJLB01000008">
    <property type="protein sequence ID" value="PND02443.1"/>
    <property type="molecule type" value="Genomic_DNA"/>
</dbReference>
<evidence type="ECO:0000313" key="1">
    <source>
        <dbReference type="EMBL" id="PND02443.1"/>
    </source>
</evidence>
<gene>
    <name evidence="1" type="ORF">CXT95_07205</name>
</gene>
<evidence type="ECO:0000313" key="2">
    <source>
        <dbReference type="Proteomes" id="UP000236075"/>
    </source>
</evidence>
<name>A0AAX0WJX4_9BACT</name>
<organism evidence="1 2">
    <name type="scientific">Akkermansia muciniphila</name>
    <dbReference type="NCBI Taxonomy" id="239935"/>
    <lineage>
        <taxon>Bacteria</taxon>
        <taxon>Pseudomonadati</taxon>
        <taxon>Verrucomicrobiota</taxon>
        <taxon>Verrucomicrobiia</taxon>
        <taxon>Verrucomicrobiales</taxon>
        <taxon>Akkermansiaceae</taxon>
        <taxon>Akkermansia</taxon>
    </lineage>
</organism>
<accession>A0AAX0WJX4</accession>
<dbReference type="Proteomes" id="UP000236075">
    <property type="component" value="Unassembled WGS sequence"/>
</dbReference>
<reference evidence="1 2" key="1">
    <citation type="journal article" date="2017" name="BMC Genomics">
        <title>Genome sequencing of 39 Akkermansia muciniphila isolates reveals its population structure, genomic and functional diverisity, and global distribution in mammalian gut microbiotas.</title>
        <authorList>
            <person name="Guo X."/>
            <person name="Li S."/>
            <person name="Zhang J."/>
            <person name="Wu F."/>
            <person name="Li X."/>
            <person name="Wu D."/>
            <person name="Zhang M."/>
            <person name="Ou Z."/>
            <person name="Jie Z."/>
            <person name="Yan Q."/>
            <person name="Li P."/>
            <person name="Yi J."/>
            <person name="Peng Y."/>
        </authorList>
    </citation>
    <scope>NUCLEOTIDE SEQUENCE [LARGE SCALE GENOMIC DNA]</scope>
    <source>
        <strain evidence="1 2">GP28</strain>
    </source>
</reference>